<evidence type="ECO:0000259" key="1">
    <source>
        <dbReference type="Pfam" id="PF12776"/>
    </source>
</evidence>
<comment type="caution">
    <text evidence="2">The sequence shown here is derived from an EMBL/GenBank/DDBJ whole genome shotgun (WGS) entry which is preliminary data.</text>
</comment>
<evidence type="ECO:0000313" key="3">
    <source>
        <dbReference type="Proteomes" id="UP001345219"/>
    </source>
</evidence>
<dbReference type="EMBL" id="JAXIOK010000001">
    <property type="protein sequence ID" value="KAK4780602.1"/>
    <property type="molecule type" value="Genomic_DNA"/>
</dbReference>
<dbReference type="PANTHER" id="PTHR46929">
    <property type="entry name" value="EXPRESSED PROTEIN"/>
    <property type="match status" value="1"/>
</dbReference>
<reference evidence="2 3" key="1">
    <citation type="journal article" date="2023" name="Hortic Res">
        <title>Pangenome of water caltrop reveals structural variations and asymmetric subgenome divergence after allopolyploidization.</title>
        <authorList>
            <person name="Zhang X."/>
            <person name="Chen Y."/>
            <person name="Wang L."/>
            <person name="Yuan Y."/>
            <person name="Fang M."/>
            <person name="Shi L."/>
            <person name="Lu R."/>
            <person name="Comes H.P."/>
            <person name="Ma Y."/>
            <person name="Chen Y."/>
            <person name="Huang G."/>
            <person name="Zhou Y."/>
            <person name="Zheng Z."/>
            <person name="Qiu Y."/>
        </authorList>
    </citation>
    <scope>NUCLEOTIDE SEQUENCE [LARGE SCALE GENOMIC DNA]</scope>
    <source>
        <tissue evidence="2">Roots</tissue>
    </source>
</reference>
<feature type="domain" description="Myb/SANT-like" evidence="1">
    <location>
        <begin position="25"/>
        <end position="119"/>
    </location>
</feature>
<protein>
    <recommendedName>
        <fullName evidence="1">Myb/SANT-like domain-containing protein</fullName>
    </recommendedName>
</protein>
<accession>A0AAN7QVK2</accession>
<dbReference type="AlphaFoldDB" id="A0AAN7QVK2"/>
<dbReference type="PANTHER" id="PTHR46929:SF33">
    <property type="entry name" value="L10-INTERACTING MYB DOMAIN-CONTAINING PROTEIN-LIKE ISOFORM X1"/>
    <property type="match status" value="1"/>
</dbReference>
<keyword evidence="3" id="KW-1185">Reference proteome</keyword>
<name>A0AAN7QVK2_9MYRT</name>
<organism evidence="2 3">
    <name type="scientific">Trapa incisa</name>
    <dbReference type="NCBI Taxonomy" id="236973"/>
    <lineage>
        <taxon>Eukaryota</taxon>
        <taxon>Viridiplantae</taxon>
        <taxon>Streptophyta</taxon>
        <taxon>Embryophyta</taxon>
        <taxon>Tracheophyta</taxon>
        <taxon>Spermatophyta</taxon>
        <taxon>Magnoliopsida</taxon>
        <taxon>eudicotyledons</taxon>
        <taxon>Gunneridae</taxon>
        <taxon>Pentapetalae</taxon>
        <taxon>rosids</taxon>
        <taxon>malvids</taxon>
        <taxon>Myrtales</taxon>
        <taxon>Lythraceae</taxon>
        <taxon>Trapa</taxon>
    </lineage>
</organism>
<proteinExistence type="predicted"/>
<gene>
    <name evidence="2" type="ORF">SAY87_016708</name>
</gene>
<dbReference type="Pfam" id="PF12776">
    <property type="entry name" value="Myb_DNA-bind_3"/>
    <property type="match status" value="2"/>
</dbReference>
<dbReference type="Proteomes" id="UP001345219">
    <property type="component" value="Chromosome 13"/>
</dbReference>
<sequence>MFPCSYTVTMGIEAQATNDRLRTVWMPEMDRYFIDLMLEQVSRGNRVDDNLFSKRAWKNMVSMFNAKFKSHYEKDILKNRYKSLRNLYRVIRNILDQSGFYWDDTHHMVMAENNIWDEYIKAHPIARPFRIKSFPYYQDLCLIYENTLCKQKELSSHSSLDTEVATSINPDSATAESMDLLNDISIDEDFSISTPDGASAAPPDVIIQSPMGSRTRTCWEPHMDRYFIDLMLDQMQRGNQVDGIFLKRAWNEMVDSFNTKFGFCYEIDILKNRYKTLRRQYNIIKKLLEMDGFCWDDSRRMVIANDYVWQEYIKEHPKARQFMTRSVPYYKDLCIICRDLDVNDRVFVPTRKAEDPQASKGSQSSSPLNPVEEQTCHILVVSANKSPRKRPSEHDQETQTRQFKRMTNLVSSIPVEKKEDETQNSIPIESVIEAIQALPDMDDELILDACDFLEEEKRARTFMALDIKLRRKWLIRKLRAQP</sequence>
<dbReference type="InterPro" id="IPR024752">
    <property type="entry name" value="Myb/SANT-like_dom"/>
</dbReference>
<feature type="domain" description="Myb/SANT-like" evidence="1">
    <location>
        <begin position="219"/>
        <end position="312"/>
    </location>
</feature>
<evidence type="ECO:0000313" key="2">
    <source>
        <dbReference type="EMBL" id="KAK4780602.1"/>
    </source>
</evidence>